<keyword evidence="3 6" id="KW-0812">Transmembrane</keyword>
<evidence type="ECO:0000256" key="6">
    <source>
        <dbReference type="SAM" id="Phobius"/>
    </source>
</evidence>
<dbReference type="Pfam" id="PF06835">
    <property type="entry name" value="LptC"/>
    <property type="match status" value="1"/>
</dbReference>
<evidence type="ECO:0000256" key="1">
    <source>
        <dbReference type="ARBA" id="ARBA00022475"/>
    </source>
</evidence>
<reference evidence="7 8" key="1">
    <citation type="journal article" date="2015" name="Genome Announc.">
        <title>Genome Sequence of 'Candidatus Thioglobus singularis' Strain PS1, a Mixotroph from the SUP05 Clade of Marine Gammaproteobacteria.</title>
        <authorList>
            <person name="Marshall K.T."/>
            <person name="Morris R.M."/>
        </authorList>
    </citation>
    <scope>NUCLEOTIDE SEQUENCE [LARGE SCALE GENOMIC DNA]</scope>
    <source>
        <strain evidence="7 8">PS1</strain>
    </source>
</reference>
<dbReference type="Gene3D" id="2.60.450.10">
    <property type="entry name" value="Lipopolysaccharide (LPS) transport protein A like domain"/>
    <property type="match status" value="1"/>
</dbReference>
<dbReference type="GO" id="GO:0015221">
    <property type="term" value="F:lipopolysaccharide transmembrane transporter activity"/>
    <property type="evidence" value="ECO:0007669"/>
    <property type="project" value="InterPro"/>
</dbReference>
<dbReference type="KEGG" id="tsn:W908_00655"/>
<evidence type="ECO:0000256" key="2">
    <source>
        <dbReference type="ARBA" id="ARBA00022519"/>
    </source>
</evidence>
<keyword evidence="4 6" id="KW-1133">Transmembrane helix</keyword>
<dbReference type="Proteomes" id="UP000068905">
    <property type="component" value="Chromosome"/>
</dbReference>
<dbReference type="AlphaFoldDB" id="A0A0M3T1K1"/>
<accession>A0A0M3T1K1</accession>
<keyword evidence="2" id="KW-0997">Cell inner membrane</keyword>
<evidence type="ECO:0000256" key="5">
    <source>
        <dbReference type="ARBA" id="ARBA00023136"/>
    </source>
</evidence>
<dbReference type="PANTHER" id="PTHR37481">
    <property type="entry name" value="LIPOPOLYSACCHARIDE EXPORT SYSTEM PROTEIN LPTC"/>
    <property type="match status" value="1"/>
</dbReference>
<dbReference type="OrthoDB" id="9781561at2"/>
<dbReference type="GO" id="GO:0030288">
    <property type="term" value="C:outer membrane-bounded periplasmic space"/>
    <property type="evidence" value="ECO:0007669"/>
    <property type="project" value="TreeGrafter"/>
</dbReference>
<feature type="transmembrane region" description="Helical" evidence="6">
    <location>
        <begin position="9"/>
        <end position="26"/>
    </location>
</feature>
<protein>
    <recommendedName>
        <fullName evidence="9">Organic solvent tolerance-like N-terminal domain-containing protein</fullName>
    </recommendedName>
</protein>
<evidence type="ECO:0000313" key="8">
    <source>
        <dbReference type="Proteomes" id="UP000068905"/>
    </source>
</evidence>
<evidence type="ECO:0008006" key="9">
    <source>
        <dbReference type="Google" id="ProtNLM"/>
    </source>
</evidence>
<dbReference type="InterPro" id="IPR026265">
    <property type="entry name" value="LptC"/>
</dbReference>
<sequence length="316" mass="35611">MAIFQTKKIQSFIVFIIVLAAILWIFQDNILNISVFKKTTEVSELSEEQIKDTPYLEKIDNFIIKEYSSDQVLLHTIEADVYKSFKDSPVQLEIVTVTTFDEKQNETLTLTSNRAVIFKSGSIHFIGEVEIKTLSGISHEIDTELLVVKGDQIKSNRDVFYLGENAKIKAQGLDMNTKSDLVNLNGDVEILQDSGATLTTKNLLISHRSGEKRYESNEKTIYKSNENIVNTDRGVDINMKTEQTKLLGDVTVVNGFGSSLTSYDLIIDQSNDGEIFKSNSPTRFQSNAVDIKAKKMHYDAIAKKLKLTDEVKATYE</sequence>
<dbReference type="STRING" id="1125411.W908_00655"/>
<evidence type="ECO:0000256" key="3">
    <source>
        <dbReference type="ARBA" id="ARBA00022692"/>
    </source>
</evidence>
<name>A0A0M3T1K1_9GAMM</name>
<dbReference type="InterPro" id="IPR010664">
    <property type="entry name" value="LipoPS_assembly_LptC-rel"/>
</dbReference>
<evidence type="ECO:0000256" key="4">
    <source>
        <dbReference type="ARBA" id="ARBA00022989"/>
    </source>
</evidence>
<dbReference type="PANTHER" id="PTHR37481:SF1">
    <property type="entry name" value="LIPOPOLYSACCHARIDE EXPORT SYSTEM PROTEIN LPTC"/>
    <property type="match status" value="1"/>
</dbReference>
<dbReference type="InterPro" id="IPR052363">
    <property type="entry name" value="LPS_export_LptC"/>
</dbReference>
<dbReference type="GO" id="GO:0017089">
    <property type="term" value="F:glycolipid transfer activity"/>
    <property type="evidence" value="ECO:0007669"/>
    <property type="project" value="TreeGrafter"/>
</dbReference>
<proteinExistence type="predicted"/>
<organism evidence="7 8">
    <name type="scientific">Candidatus Pseudothioglobus singularis PS1</name>
    <dbReference type="NCBI Taxonomy" id="1125411"/>
    <lineage>
        <taxon>Bacteria</taxon>
        <taxon>Pseudomonadati</taxon>
        <taxon>Pseudomonadota</taxon>
        <taxon>Gammaproteobacteria</taxon>
        <taxon>Candidatus Pseudothioglobaceae</taxon>
        <taxon>Candidatus Pseudothioglobus</taxon>
    </lineage>
</organism>
<keyword evidence="1" id="KW-1003">Cell membrane</keyword>
<keyword evidence="5 6" id="KW-0472">Membrane</keyword>
<dbReference type="EMBL" id="CP006911">
    <property type="protein sequence ID" value="ALE01251.1"/>
    <property type="molecule type" value="Genomic_DNA"/>
</dbReference>
<dbReference type="GO" id="GO:0005886">
    <property type="term" value="C:plasma membrane"/>
    <property type="evidence" value="ECO:0007669"/>
    <property type="project" value="InterPro"/>
</dbReference>
<dbReference type="RefSeq" id="WP_053819534.1">
    <property type="nucleotide sequence ID" value="NZ_CP006911.1"/>
</dbReference>
<dbReference type="NCBIfam" id="TIGR04409">
    <property type="entry name" value="LptC_YrbK"/>
    <property type="match status" value="1"/>
</dbReference>
<evidence type="ECO:0000313" key="7">
    <source>
        <dbReference type="EMBL" id="ALE01251.1"/>
    </source>
</evidence>
<gene>
    <name evidence="7" type="ORF">W908_00655</name>
</gene>
<keyword evidence="8" id="KW-1185">Reference proteome</keyword>